<keyword evidence="3" id="KW-0328">Glycosyltransferase</keyword>
<keyword evidence="7 10" id="KW-0472">Membrane</keyword>
<dbReference type="STRING" id="1194526.A284_09785"/>
<evidence type="ECO:0000256" key="9">
    <source>
        <dbReference type="SAM" id="MobiDB-lite"/>
    </source>
</evidence>
<dbReference type="InterPro" id="IPR050256">
    <property type="entry name" value="Glycosyltransferase_2"/>
</dbReference>
<dbReference type="CDD" id="cd04187">
    <property type="entry name" value="DPM1_like_bac"/>
    <property type="match status" value="1"/>
</dbReference>
<evidence type="ECO:0000256" key="6">
    <source>
        <dbReference type="ARBA" id="ARBA00022989"/>
    </source>
</evidence>
<keyword evidence="2" id="KW-1003">Cell membrane</keyword>
<keyword evidence="5 10" id="KW-0812">Transmembrane</keyword>
<comment type="subcellular location">
    <subcellularLocation>
        <location evidence="1">Cell membrane</location>
        <topology evidence="1">Multi-pass membrane protein</topology>
    </subcellularLocation>
</comment>
<feature type="transmembrane region" description="Helical" evidence="10">
    <location>
        <begin position="234"/>
        <end position="254"/>
    </location>
</feature>
<dbReference type="EMBL" id="PZEV01000007">
    <property type="protein sequence ID" value="PTI51896.1"/>
    <property type="molecule type" value="Genomic_DNA"/>
</dbReference>
<accession>A0A2T4Q265</accession>
<gene>
    <name evidence="12" type="ORF">BU085_03385</name>
</gene>
<evidence type="ECO:0000256" key="8">
    <source>
        <dbReference type="ARBA" id="ARBA00038152"/>
    </source>
</evidence>
<dbReference type="Pfam" id="PF00535">
    <property type="entry name" value="Glycos_transf_2"/>
    <property type="match status" value="1"/>
</dbReference>
<dbReference type="GO" id="GO:0016757">
    <property type="term" value="F:glycosyltransferase activity"/>
    <property type="evidence" value="ECO:0007669"/>
    <property type="project" value="UniProtKB-KW"/>
</dbReference>
<comment type="caution">
    <text evidence="12">The sequence shown here is derived from an EMBL/GenBank/DDBJ whole genome shotgun (WGS) entry which is preliminary data.</text>
</comment>
<dbReference type="AlphaFoldDB" id="A0A2T4Q265"/>
<evidence type="ECO:0000313" key="13">
    <source>
        <dbReference type="Proteomes" id="UP000240717"/>
    </source>
</evidence>
<name>A0A2T4Q265_STAWA</name>
<evidence type="ECO:0000256" key="5">
    <source>
        <dbReference type="ARBA" id="ARBA00022692"/>
    </source>
</evidence>
<protein>
    <submittedName>
        <fullName evidence="12">Glycosyltransferase</fullName>
    </submittedName>
</protein>
<organism evidence="12 13">
    <name type="scientific">Staphylococcus warneri</name>
    <dbReference type="NCBI Taxonomy" id="1292"/>
    <lineage>
        <taxon>Bacteria</taxon>
        <taxon>Bacillati</taxon>
        <taxon>Bacillota</taxon>
        <taxon>Bacilli</taxon>
        <taxon>Bacillales</taxon>
        <taxon>Staphylococcaceae</taxon>
        <taxon>Staphylococcus</taxon>
    </lineage>
</organism>
<dbReference type="SUPFAM" id="SSF53448">
    <property type="entry name" value="Nucleotide-diphospho-sugar transferases"/>
    <property type="match status" value="1"/>
</dbReference>
<feature type="transmembrane region" description="Helical" evidence="10">
    <location>
        <begin position="266"/>
        <end position="291"/>
    </location>
</feature>
<feature type="compositionally biased region" description="Low complexity" evidence="9">
    <location>
        <begin position="323"/>
        <end position="337"/>
    </location>
</feature>
<comment type="similarity">
    <text evidence="8">Belongs to the glycosyltransferase 2 family. GtrB subfamily.</text>
</comment>
<reference evidence="12 13" key="1">
    <citation type="journal article" date="2016" name="Front. Microbiol.">
        <title>Comprehensive Phylogenetic Analysis of Bovine Non-aureus Staphylococci Species Based on Whole-Genome Sequencing.</title>
        <authorList>
            <person name="Naushad S."/>
            <person name="Barkema H.W."/>
            <person name="Luby C."/>
            <person name="Condas L.A."/>
            <person name="Nobrega D.B."/>
            <person name="Carson D.A."/>
            <person name="De Buck J."/>
        </authorList>
    </citation>
    <scope>NUCLEOTIDE SEQUENCE [LARGE SCALE GENOMIC DNA]</scope>
    <source>
        <strain evidence="12 13">SNUC 2993</strain>
    </source>
</reference>
<evidence type="ECO:0000256" key="1">
    <source>
        <dbReference type="ARBA" id="ARBA00004651"/>
    </source>
</evidence>
<dbReference type="Gene3D" id="3.90.550.10">
    <property type="entry name" value="Spore Coat Polysaccharide Biosynthesis Protein SpsA, Chain A"/>
    <property type="match status" value="1"/>
</dbReference>
<sequence length="368" mass="42510">MNIRVIIPCYNEGEVVLKTYDKLTEILKQDSSDKQYEYDLLFIDDGSKDSTIDHLQNLALADHHVKYISFSRNFGKEAAMVAGYQHSEHCDAVVMIDADLQHPPEFIPQMVEGYNEGYDQVIAKRDRKGENVARKSMTRAYYKLINAFVEDVQFEDGVGDFRLISKRAVQALTSMDEYNRFSKGLFEWIGYNTKVFTYENVEREAGESKWSFAKLLNYGIDGLISFNNKPLRMMIYLGMFTFSLSVLYLLYLLINIMISGVNIPGYFTTIAAITLLGGIQLMSIGVIGEYIGRIYYEVKKRPKYIVQATNIEPEQTSEISQESNDSNKTQSSKNQSQHYHQIRRFDAHRHQPTYQATQNSEEYKERVH</sequence>
<proteinExistence type="inferred from homology"/>
<evidence type="ECO:0000256" key="4">
    <source>
        <dbReference type="ARBA" id="ARBA00022679"/>
    </source>
</evidence>
<keyword evidence="6 10" id="KW-1133">Transmembrane helix</keyword>
<dbReference type="InterPro" id="IPR001173">
    <property type="entry name" value="Glyco_trans_2-like"/>
</dbReference>
<evidence type="ECO:0000256" key="7">
    <source>
        <dbReference type="ARBA" id="ARBA00023136"/>
    </source>
</evidence>
<dbReference type="Proteomes" id="UP000240717">
    <property type="component" value="Unassembled WGS sequence"/>
</dbReference>
<dbReference type="GO" id="GO:0005886">
    <property type="term" value="C:plasma membrane"/>
    <property type="evidence" value="ECO:0007669"/>
    <property type="project" value="UniProtKB-SubCell"/>
</dbReference>
<dbReference type="PANTHER" id="PTHR48090:SF8">
    <property type="entry name" value="GLYCOSYLTRANSFERASE CSBB-RELATED"/>
    <property type="match status" value="1"/>
</dbReference>
<evidence type="ECO:0000313" key="12">
    <source>
        <dbReference type="EMBL" id="PTI51896.1"/>
    </source>
</evidence>
<evidence type="ECO:0000256" key="3">
    <source>
        <dbReference type="ARBA" id="ARBA00022676"/>
    </source>
</evidence>
<keyword evidence="4 12" id="KW-0808">Transferase</keyword>
<dbReference type="RefSeq" id="WP_107532195.1">
    <property type="nucleotide sequence ID" value="NZ_PZEV01000007.1"/>
</dbReference>
<dbReference type="InterPro" id="IPR029044">
    <property type="entry name" value="Nucleotide-diphossugar_trans"/>
</dbReference>
<evidence type="ECO:0000256" key="2">
    <source>
        <dbReference type="ARBA" id="ARBA00022475"/>
    </source>
</evidence>
<feature type="region of interest" description="Disordered" evidence="9">
    <location>
        <begin position="315"/>
        <end position="368"/>
    </location>
</feature>
<evidence type="ECO:0000259" key="11">
    <source>
        <dbReference type="Pfam" id="PF00535"/>
    </source>
</evidence>
<dbReference type="PANTHER" id="PTHR48090">
    <property type="entry name" value="UNDECAPRENYL-PHOSPHATE 4-DEOXY-4-FORMAMIDO-L-ARABINOSE TRANSFERASE-RELATED"/>
    <property type="match status" value="1"/>
</dbReference>
<dbReference type="FunFam" id="3.90.550.10:FF:000079">
    <property type="entry name" value="Probable glycosyl transferase"/>
    <property type="match status" value="1"/>
</dbReference>
<evidence type="ECO:0000256" key="10">
    <source>
        <dbReference type="SAM" id="Phobius"/>
    </source>
</evidence>
<feature type="domain" description="Glycosyltransferase 2-like" evidence="11">
    <location>
        <begin position="5"/>
        <end position="171"/>
    </location>
</feature>